<dbReference type="PANTHER" id="PTHR24321">
    <property type="entry name" value="DEHYDROGENASES, SHORT CHAIN"/>
    <property type="match status" value="1"/>
</dbReference>
<dbReference type="RefSeq" id="WP_127691867.1">
    <property type="nucleotide sequence ID" value="NZ_RZUL01000008.1"/>
</dbReference>
<dbReference type="InterPro" id="IPR002347">
    <property type="entry name" value="SDR_fam"/>
</dbReference>
<dbReference type="Pfam" id="PF13561">
    <property type="entry name" value="adh_short_C2"/>
    <property type="match status" value="1"/>
</dbReference>
<dbReference type="PROSITE" id="PS00061">
    <property type="entry name" value="ADH_SHORT"/>
    <property type="match status" value="1"/>
</dbReference>
<sequence>MHRLNGRTAIVTGAASGIGRATVERLLAEGANVIATDLSEGAALDTEQCRSIVHDVRDEAGWEQVISLAEAVFGGVDILVNNAGITAAKLLPIAELSLADWQRVLSVNLDGVFLGTRAGMKAMEERGGVIVNIASVHSFIAAAGTVAYSTSKGGVVMLTKVAAVEGARLKCPVRVNSVHPGYIETPLVSARFEQVPALKAEIESRTPLNRLGRVDEVAAAVAYLCGDDAGFITGTSLTLDGGLTAI</sequence>
<evidence type="ECO:0000256" key="2">
    <source>
        <dbReference type="ARBA" id="ARBA00023002"/>
    </source>
</evidence>
<dbReference type="PANTHER" id="PTHR24321:SF8">
    <property type="entry name" value="ESTRADIOL 17-BETA-DEHYDROGENASE 8-RELATED"/>
    <property type="match status" value="1"/>
</dbReference>
<dbReference type="EMBL" id="RZUL01000008">
    <property type="protein sequence ID" value="RVT39281.1"/>
    <property type="molecule type" value="Genomic_DNA"/>
</dbReference>
<proteinExistence type="inferred from homology"/>
<dbReference type="InterPro" id="IPR020904">
    <property type="entry name" value="Sc_DH/Rdtase_CS"/>
</dbReference>
<dbReference type="Proteomes" id="UP000282977">
    <property type="component" value="Unassembled WGS sequence"/>
</dbReference>
<organism evidence="4 5">
    <name type="scientific">Sphingobium algorifonticola</name>
    <dbReference type="NCBI Taxonomy" id="2008318"/>
    <lineage>
        <taxon>Bacteria</taxon>
        <taxon>Pseudomonadati</taxon>
        <taxon>Pseudomonadota</taxon>
        <taxon>Alphaproteobacteria</taxon>
        <taxon>Sphingomonadales</taxon>
        <taxon>Sphingomonadaceae</taxon>
        <taxon>Sphingobium</taxon>
    </lineage>
</organism>
<reference evidence="4 5" key="1">
    <citation type="submission" date="2019-01" db="EMBL/GenBank/DDBJ databases">
        <authorList>
            <person name="Chen W.-M."/>
        </authorList>
    </citation>
    <scope>NUCLEOTIDE SEQUENCE [LARGE SCALE GENOMIC DNA]</scope>
    <source>
        <strain evidence="4 5">TLA-22</strain>
    </source>
</reference>
<dbReference type="AlphaFoldDB" id="A0A437J3X4"/>
<name>A0A437J3X4_9SPHN</name>
<dbReference type="SUPFAM" id="SSF51735">
    <property type="entry name" value="NAD(P)-binding Rossmann-fold domains"/>
    <property type="match status" value="1"/>
</dbReference>
<dbReference type="PRINTS" id="PR00081">
    <property type="entry name" value="GDHRDH"/>
</dbReference>
<dbReference type="OrthoDB" id="5457012at2"/>
<comment type="similarity">
    <text evidence="1">Belongs to the short-chain dehydrogenases/reductases (SDR) family.</text>
</comment>
<gene>
    <name evidence="4" type="ORF">ENE74_15765</name>
</gene>
<dbReference type="Gene3D" id="3.40.50.720">
    <property type="entry name" value="NAD(P)-binding Rossmann-like Domain"/>
    <property type="match status" value="1"/>
</dbReference>
<evidence type="ECO:0000313" key="4">
    <source>
        <dbReference type="EMBL" id="RVT39281.1"/>
    </source>
</evidence>
<protein>
    <submittedName>
        <fullName evidence="4">SDR family oxidoreductase</fullName>
    </submittedName>
</protein>
<dbReference type="FunFam" id="3.40.50.720:FF:000084">
    <property type="entry name" value="Short-chain dehydrogenase reductase"/>
    <property type="match status" value="1"/>
</dbReference>
<accession>A0A437J3X4</accession>
<dbReference type="GO" id="GO:0016491">
    <property type="term" value="F:oxidoreductase activity"/>
    <property type="evidence" value="ECO:0007669"/>
    <property type="project" value="UniProtKB-KW"/>
</dbReference>
<keyword evidence="2" id="KW-0560">Oxidoreductase</keyword>
<comment type="caution">
    <text evidence="4">The sequence shown here is derived from an EMBL/GenBank/DDBJ whole genome shotgun (WGS) entry which is preliminary data.</text>
</comment>
<evidence type="ECO:0000256" key="1">
    <source>
        <dbReference type="ARBA" id="ARBA00006484"/>
    </source>
</evidence>
<comment type="catalytic activity">
    <reaction evidence="3">
        <text>2,5-dichlorocyclohexa-2,5-dien-1,4-diol + NAD(+) = 2,5-dichlorohydroquinone + NADH + H(+)</text>
        <dbReference type="Rhea" id="RHEA:15741"/>
        <dbReference type="ChEBI" id="CHEBI:15378"/>
        <dbReference type="ChEBI" id="CHEBI:27545"/>
        <dbReference type="ChEBI" id="CHEBI:28975"/>
        <dbReference type="ChEBI" id="CHEBI:57540"/>
        <dbReference type="ChEBI" id="CHEBI:57945"/>
    </reaction>
</comment>
<evidence type="ECO:0000313" key="5">
    <source>
        <dbReference type="Proteomes" id="UP000282977"/>
    </source>
</evidence>
<dbReference type="InterPro" id="IPR036291">
    <property type="entry name" value="NAD(P)-bd_dom_sf"/>
</dbReference>
<evidence type="ECO:0000256" key="3">
    <source>
        <dbReference type="ARBA" id="ARBA00051383"/>
    </source>
</evidence>
<keyword evidence="5" id="KW-1185">Reference proteome</keyword>
<dbReference type="PRINTS" id="PR00080">
    <property type="entry name" value="SDRFAMILY"/>
</dbReference>